<keyword evidence="1" id="KW-0472">Membrane</keyword>
<evidence type="ECO:0000313" key="3">
    <source>
        <dbReference type="Proteomes" id="UP001190700"/>
    </source>
</evidence>
<keyword evidence="3" id="KW-1185">Reference proteome</keyword>
<name>A0AAE0FWL2_9CHLO</name>
<gene>
    <name evidence="2" type="ORF">CYMTET_24213</name>
</gene>
<dbReference type="AlphaFoldDB" id="A0AAE0FWL2"/>
<accession>A0AAE0FWL2</accession>
<comment type="caution">
    <text evidence="2">The sequence shown here is derived from an EMBL/GenBank/DDBJ whole genome shotgun (WGS) entry which is preliminary data.</text>
</comment>
<organism evidence="2 3">
    <name type="scientific">Cymbomonas tetramitiformis</name>
    <dbReference type="NCBI Taxonomy" id="36881"/>
    <lineage>
        <taxon>Eukaryota</taxon>
        <taxon>Viridiplantae</taxon>
        <taxon>Chlorophyta</taxon>
        <taxon>Pyramimonadophyceae</taxon>
        <taxon>Pyramimonadales</taxon>
        <taxon>Pyramimonadaceae</taxon>
        <taxon>Cymbomonas</taxon>
    </lineage>
</organism>
<sequence>MSFLSNYWTVRYTAIQDYRLGFSYWIGSSAIILLTLYELVAKQGYLELCEVDGFVLPRLKSALEVSDLQRFEYCRQETKTSCRLWDALEASSAEDGEIFIATRVQQEKQVSACQGEDCRAGFQTVEKTSFYLAGVENFTLQVTANIQAYRFRKEDAFGGHRYFGQHSHMDGVLMASDGQTPLRALPKTGSKDKIQIWELLHASGLHLDMKTDALNIKDDHDTFRDEGSVLLVSLEYDNKESITLFSWLMGERGQLTYRMHIEHLPGSEYKKYSIIDRQTLDDGTQMRTEQKLHGLLVKFQQVGAFGRVSVAAIIKHLLVGFGTLTVMTTVLDAAWNYLFPIFGIDYCDAVYSYCAARIDQMTDSKNVKAE</sequence>
<reference evidence="2 3" key="1">
    <citation type="journal article" date="2015" name="Genome Biol. Evol.">
        <title>Comparative Genomics of a Bacterivorous Green Alga Reveals Evolutionary Causalities and Consequences of Phago-Mixotrophic Mode of Nutrition.</title>
        <authorList>
            <person name="Burns J.A."/>
            <person name="Paasch A."/>
            <person name="Narechania A."/>
            <person name="Kim E."/>
        </authorList>
    </citation>
    <scope>NUCLEOTIDE SEQUENCE [LARGE SCALE GENOMIC DNA]</scope>
    <source>
        <strain evidence="2 3">PLY_AMNH</strain>
    </source>
</reference>
<dbReference type="EMBL" id="LGRX02012552">
    <property type="protein sequence ID" value="KAK3267219.1"/>
    <property type="molecule type" value="Genomic_DNA"/>
</dbReference>
<keyword evidence="1" id="KW-0812">Transmembrane</keyword>
<feature type="transmembrane region" description="Helical" evidence="1">
    <location>
        <begin position="20"/>
        <end position="40"/>
    </location>
</feature>
<dbReference type="Proteomes" id="UP001190700">
    <property type="component" value="Unassembled WGS sequence"/>
</dbReference>
<keyword evidence="1" id="KW-1133">Transmembrane helix</keyword>
<evidence type="ECO:0000313" key="2">
    <source>
        <dbReference type="EMBL" id="KAK3267219.1"/>
    </source>
</evidence>
<evidence type="ECO:0000256" key="1">
    <source>
        <dbReference type="SAM" id="Phobius"/>
    </source>
</evidence>
<protein>
    <submittedName>
        <fullName evidence="2">Uncharacterized protein</fullName>
    </submittedName>
</protein>
<proteinExistence type="predicted"/>